<dbReference type="GO" id="GO:0005634">
    <property type="term" value="C:nucleus"/>
    <property type="evidence" value="ECO:0000318"/>
    <property type="project" value="GO_Central"/>
</dbReference>
<dbReference type="InterPro" id="IPR003959">
    <property type="entry name" value="ATPase_AAA_core"/>
</dbReference>
<sequence length="886" mass="99621">MSSGKIMPLQAFKDFNNNDENTKKSVSSLKKSINEANETKNINKPKKSKNSRAFVQERDYMKRFFDKSDSLSPTESRSPPWMVSIRVSHDTSLAIDAILYPKAKAKEPPIMPLEDATTVESDNVVMTEAPNIVPKQKSTKTRTVTHPFFERVRSKVSKPSRSSSFDGRFTAVEKEEQRLLEPLWPTKSTQTLLEYNSEPDARPLSFPKVPEQSAAHTLDDTVLDFSILTPVAQKLRIPLKETLLPETVFISPSKLESLAFEGLNSAPSSIVQHALDIFTKNWQYNFHARNLWTNTYAPSNSTSCCADPAGVSRLEEWLRSLKLTKPLSKSSQDSALDSGSLNSNTSTTNDFGGSESEFDPDIVTDDDSELSSIGQHRGFKQNWMLLVGPNGYGKTASVYALAKQLKFVVFEIHSGMRRSGKDVLDQIGELTQSHNVDKSSWNSYTDSLILLEEVDILFNEDRGFWQAVSTLTQKSKRPVIMTCNSTDLIPASFLLEDHIIEFSQVPSILLVDYVSTVLYAEGQIVSRSAIELLDKSRNHDLRAILMQLNFWCQSNFNNEVSKHLAHPNTNKDALPVCIGAYSDGMGWFNESLESEEDMLHAFECEYSGDLGNYFCPNVLDWRMCKPDVTKLSDSSSNLEDLLLFSDYANHLSFIDAHCSQRFSMYSTFIATDDAEFLESRQQGCNNQSSPPQNTDDNIIGYPSIPEPFGKLSSPSFIEWRPEFPLYSLTSTYFYKAKPSLCQHQVATLPLSSHSLFLSALASRMEPRLDPDTVYNTLSFLSYPHTSHNITTFPPNCIDRSNTILLTEVAPFVRQIANSDLQRINSHRLLASERGRSGLRQLRNLAAHASHRLALQEEQLKYLKGNTASIISTWIPAFPQSDVNNQV</sequence>
<dbReference type="AlphaFoldDB" id="B6K621"/>
<evidence type="ECO:0000256" key="1">
    <source>
        <dbReference type="SAM" id="MobiDB-lite"/>
    </source>
</evidence>
<protein>
    <submittedName>
        <fullName evidence="3">DNA replication factor C complex subunit Elg1</fullName>
    </submittedName>
</protein>
<name>B6K621_SCHJY</name>
<accession>B6K621</accession>
<dbReference type="RefSeq" id="XP_002175268.2">
    <property type="nucleotide sequence ID" value="XM_002175232.2"/>
</dbReference>
<feature type="region of interest" description="Disordered" evidence="1">
    <location>
        <begin position="329"/>
        <end position="359"/>
    </location>
</feature>
<feature type="compositionally biased region" description="Polar residues" evidence="1">
    <location>
        <begin position="24"/>
        <end position="36"/>
    </location>
</feature>
<organism evidence="3 5">
    <name type="scientific">Schizosaccharomyces japonicus (strain yFS275 / FY16936)</name>
    <name type="common">Fission yeast</name>
    <dbReference type="NCBI Taxonomy" id="402676"/>
    <lineage>
        <taxon>Eukaryota</taxon>
        <taxon>Fungi</taxon>
        <taxon>Dikarya</taxon>
        <taxon>Ascomycota</taxon>
        <taxon>Taphrinomycotina</taxon>
        <taxon>Schizosaccharomycetes</taxon>
        <taxon>Schizosaccharomycetales</taxon>
        <taxon>Schizosaccharomycetaceae</taxon>
        <taxon>Schizosaccharomyces</taxon>
    </lineage>
</organism>
<reference evidence="3 5" key="1">
    <citation type="journal article" date="2011" name="Science">
        <title>Comparative functional genomics of the fission yeasts.</title>
        <authorList>
            <person name="Rhind N."/>
            <person name="Chen Z."/>
            <person name="Yassour M."/>
            <person name="Thompson D.A."/>
            <person name="Haas B.J."/>
            <person name="Habib N."/>
            <person name="Wapinski I."/>
            <person name="Roy S."/>
            <person name="Lin M.F."/>
            <person name="Heiman D.I."/>
            <person name="Young S.K."/>
            <person name="Furuya K."/>
            <person name="Guo Y."/>
            <person name="Pidoux A."/>
            <person name="Chen H.M."/>
            <person name="Robbertse B."/>
            <person name="Goldberg J.M."/>
            <person name="Aoki K."/>
            <person name="Bayne E.H."/>
            <person name="Berlin A.M."/>
            <person name="Desjardins C.A."/>
            <person name="Dobbs E."/>
            <person name="Dukaj L."/>
            <person name="Fan L."/>
            <person name="FitzGerald M.G."/>
            <person name="French C."/>
            <person name="Gujja S."/>
            <person name="Hansen K."/>
            <person name="Keifenheim D."/>
            <person name="Levin J.Z."/>
            <person name="Mosher R.A."/>
            <person name="Mueller C.A."/>
            <person name="Pfiffner J."/>
            <person name="Priest M."/>
            <person name="Russ C."/>
            <person name="Smialowska A."/>
            <person name="Swoboda P."/>
            <person name="Sykes S.M."/>
            <person name="Vaughn M."/>
            <person name="Vengrova S."/>
            <person name="Yoder R."/>
            <person name="Zeng Q."/>
            <person name="Allshire R."/>
            <person name="Baulcombe D."/>
            <person name="Birren B.W."/>
            <person name="Brown W."/>
            <person name="Ekwall K."/>
            <person name="Kellis M."/>
            <person name="Leatherwood J."/>
            <person name="Levin H."/>
            <person name="Margalit H."/>
            <person name="Martienssen R."/>
            <person name="Nieduszynski C.A."/>
            <person name="Spatafora J.W."/>
            <person name="Friedman N."/>
            <person name="Dalgaard J.Z."/>
            <person name="Baumann P."/>
            <person name="Niki H."/>
            <person name="Regev A."/>
            <person name="Nusbaum C."/>
        </authorList>
    </citation>
    <scope>NUCLEOTIDE SEQUENCE [LARGE SCALE GENOMIC DNA]</scope>
    <source>
        <strain evidence="5">yFS275 / FY16936</strain>
    </source>
</reference>
<evidence type="ECO:0000313" key="5">
    <source>
        <dbReference type="Proteomes" id="UP000001744"/>
    </source>
</evidence>
<dbReference type="GO" id="GO:0005524">
    <property type="term" value="F:ATP binding"/>
    <property type="evidence" value="ECO:0007669"/>
    <property type="project" value="InterPro"/>
</dbReference>
<proteinExistence type="predicted"/>
<dbReference type="GO" id="GO:0003689">
    <property type="term" value="F:DNA clamp loader activity"/>
    <property type="evidence" value="ECO:0007669"/>
    <property type="project" value="EnsemblFungi"/>
</dbReference>
<dbReference type="PANTHER" id="PTHR23389">
    <property type="entry name" value="CHROMOSOME TRANSMISSION FIDELITY FACTOR 18"/>
    <property type="match status" value="1"/>
</dbReference>
<dbReference type="GO" id="GO:0070914">
    <property type="term" value="P:UV-damage excision repair"/>
    <property type="evidence" value="ECO:0007669"/>
    <property type="project" value="EnsemblFungi"/>
</dbReference>
<gene>
    <name evidence="4" type="primary">elg1</name>
    <name evidence="3" type="ORF">SJAG_04150</name>
</gene>
<dbReference type="HOGENOM" id="CLU_316904_0_0_1"/>
<keyword evidence="5" id="KW-1185">Reference proteome</keyword>
<dbReference type="SUPFAM" id="SSF52540">
    <property type="entry name" value="P-loop containing nucleoside triphosphate hydrolases"/>
    <property type="match status" value="1"/>
</dbReference>
<evidence type="ECO:0000259" key="2">
    <source>
        <dbReference type="SMART" id="SM00382"/>
    </source>
</evidence>
<feature type="domain" description="AAA+ ATPase" evidence="2">
    <location>
        <begin position="380"/>
        <end position="506"/>
    </location>
</feature>
<dbReference type="GO" id="GO:0003677">
    <property type="term" value="F:DNA binding"/>
    <property type="evidence" value="ECO:0000318"/>
    <property type="project" value="GO_Central"/>
</dbReference>
<dbReference type="OMA" id="LMQLNFW"/>
<feature type="region of interest" description="Disordered" evidence="1">
    <location>
        <begin position="1"/>
        <end position="53"/>
    </location>
</feature>
<feature type="compositionally biased region" description="Low complexity" evidence="1">
    <location>
        <begin position="340"/>
        <end position="349"/>
    </location>
</feature>
<dbReference type="InterPro" id="IPR027417">
    <property type="entry name" value="P-loop_NTPase"/>
</dbReference>
<evidence type="ECO:0000313" key="4">
    <source>
        <dbReference type="JaponicusDB" id="SJAG_04150"/>
    </source>
</evidence>
<dbReference type="VEuPathDB" id="FungiDB:SJAG_04150"/>
<dbReference type="STRING" id="402676.B6K621"/>
<dbReference type="Proteomes" id="UP000001744">
    <property type="component" value="Unassembled WGS sequence"/>
</dbReference>
<dbReference type="eggNOG" id="KOG1968">
    <property type="taxonomic scope" value="Eukaryota"/>
</dbReference>
<dbReference type="EMBL" id="KE651167">
    <property type="protein sequence ID" value="EEB08975.2"/>
    <property type="molecule type" value="Genomic_DNA"/>
</dbReference>
<dbReference type="GO" id="GO:0031391">
    <property type="term" value="C:Elg1 RFC-like complex"/>
    <property type="evidence" value="ECO:0007669"/>
    <property type="project" value="EnsemblFungi"/>
</dbReference>
<dbReference type="JaponicusDB" id="SJAG_04150">
    <property type="gene designation" value="elg1"/>
</dbReference>
<dbReference type="Gene3D" id="3.40.50.300">
    <property type="entry name" value="P-loop containing nucleotide triphosphate hydrolases"/>
    <property type="match status" value="1"/>
</dbReference>
<dbReference type="Pfam" id="PF00004">
    <property type="entry name" value="AAA"/>
    <property type="match status" value="1"/>
</dbReference>
<dbReference type="GO" id="GO:0016887">
    <property type="term" value="F:ATP hydrolysis activity"/>
    <property type="evidence" value="ECO:0007669"/>
    <property type="project" value="InterPro"/>
</dbReference>
<dbReference type="InterPro" id="IPR003593">
    <property type="entry name" value="AAA+_ATPase"/>
</dbReference>
<evidence type="ECO:0000313" key="3">
    <source>
        <dbReference type="EMBL" id="EEB08975.2"/>
    </source>
</evidence>
<dbReference type="PANTHER" id="PTHR23389:SF21">
    <property type="entry name" value="ATPASE FAMILY AAA DOMAIN-CONTAINING PROTEIN 5"/>
    <property type="match status" value="1"/>
</dbReference>
<dbReference type="GeneID" id="7049317"/>
<dbReference type="SMART" id="SM00382">
    <property type="entry name" value="AAA"/>
    <property type="match status" value="1"/>
</dbReference>
<dbReference type="OrthoDB" id="9996895at2759"/>